<evidence type="ECO:0000256" key="1">
    <source>
        <dbReference type="SAM" id="MobiDB-lite"/>
    </source>
</evidence>
<feature type="region of interest" description="Disordered" evidence="1">
    <location>
        <begin position="1"/>
        <end position="58"/>
    </location>
</feature>
<keyword evidence="3" id="KW-1185">Reference proteome</keyword>
<gene>
    <name evidence="2" type="ORF">GGQ91_002501</name>
</gene>
<protein>
    <submittedName>
        <fullName evidence="2">Uncharacterized protein</fullName>
    </submittedName>
</protein>
<sequence>MTSRAKSITLAGSPANHTHVRAAKPERRRDPRGDRYDHAGAFDPRTDLSKPVRGKRGPVETAAVAVDDPWTPGGRTLASVNRRVDVLEMERSHGRLTVSQYEVGRQVQAIFERASGARLGSMDFGVRGSKDMTIAHELSVIYAIDDARLVAKLKDKVVRAVGVPGARFLHEVLTGRQTFAQFAEARGKGGDRGTAYIAEHFRILMENLDEDFAAEGVANVQERYFQGQKTGEETDAQGRAVPDGHGQYWGAEVARYAPQAKPDVQRAVAGRGRVRDITAVRCWDGGEA</sequence>
<reference evidence="2 3" key="1">
    <citation type="submission" date="2020-08" db="EMBL/GenBank/DDBJ databases">
        <title>Genomic Encyclopedia of Type Strains, Phase IV (KMG-IV): sequencing the most valuable type-strain genomes for metagenomic binning, comparative biology and taxonomic classification.</title>
        <authorList>
            <person name="Goeker M."/>
        </authorList>
    </citation>
    <scope>NUCLEOTIDE SEQUENCE [LARGE SCALE GENOMIC DNA]</scope>
    <source>
        <strain evidence="2 3">DSM 5686</strain>
    </source>
</reference>
<feature type="compositionally biased region" description="Basic and acidic residues" evidence="1">
    <location>
        <begin position="23"/>
        <end position="50"/>
    </location>
</feature>
<comment type="caution">
    <text evidence="2">The sequence shown here is derived from an EMBL/GenBank/DDBJ whole genome shotgun (WGS) entry which is preliminary data.</text>
</comment>
<evidence type="ECO:0000313" key="3">
    <source>
        <dbReference type="Proteomes" id="UP000565455"/>
    </source>
</evidence>
<accession>A0ABR6DAZ9</accession>
<proteinExistence type="predicted"/>
<dbReference type="EMBL" id="JACJIM010000003">
    <property type="protein sequence ID" value="MBA9063113.1"/>
    <property type="molecule type" value="Genomic_DNA"/>
</dbReference>
<dbReference type="Proteomes" id="UP000565455">
    <property type="component" value="Unassembled WGS sequence"/>
</dbReference>
<evidence type="ECO:0000313" key="2">
    <source>
        <dbReference type="EMBL" id="MBA9063113.1"/>
    </source>
</evidence>
<dbReference type="RefSeq" id="WP_182592048.1">
    <property type="nucleotide sequence ID" value="NZ_JACJIM010000003.1"/>
</dbReference>
<dbReference type="GeneID" id="96604200"/>
<name>A0ABR6DAZ9_9HYPH</name>
<organism evidence="2 3">
    <name type="scientific">Methylobacterium fujisawaense</name>
    <dbReference type="NCBI Taxonomy" id="107400"/>
    <lineage>
        <taxon>Bacteria</taxon>
        <taxon>Pseudomonadati</taxon>
        <taxon>Pseudomonadota</taxon>
        <taxon>Alphaproteobacteria</taxon>
        <taxon>Hyphomicrobiales</taxon>
        <taxon>Methylobacteriaceae</taxon>
        <taxon>Methylobacterium</taxon>
    </lineage>
</organism>